<dbReference type="Gene3D" id="1.10.100.10">
    <property type="entry name" value="Insulin-like"/>
    <property type="match status" value="1"/>
</dbReference>
<evidence type="ECO:0000259" key="8">
    <source>
        <dbReference type="SMART" id="SM00078"/>
    </source>
</evidence>
<evidence type="ECO:0000256" key="6">
    <source>
        <dbReference type="RuleBase" id="RU000406"/>
    </source>
</evidence>
<dbReference type="InterPro" id="IPR022353">
    <property type="entry name" value="Insulin_CS"/>
</dbReference>
<dbReference type="SMART" id="SM00078">
    <property type="entry name" value="IlGF"/>
    <property type="match status" value="1"/>
</dbReference>
<dbReference type="AlphaFoldDB" id="A0A146KYZ3"/>
<evidence type="ECO:0000256" key="7">
    <source>
        <dbReference type="SAM" id="SignalP"/>
    </source>
</evidence>
<comment type="similarity">
    <text evidence="1 6">Belongs to the insulin family.</text>
</comment>
<protein>
    <recommendedName>
        <fullName evidence="8">Insulin-like domain-containing protein</fullName>
    </recommendedName>
</protein>
<evidence type="ECO:0000256" key="4">
    <source>
        <dbReference type="ARBA" id="ARBA00022729"/>
    </source>
</evidence>
<feature type="domain" description="Insulin-like" evidence="8">
    <location>
        <begin position="46"/>
        <end position="141"/>
    </location>
</feature>
<comment type="subunit">
    <text evidence="2">Heterodimer of a B chain and an A chain linked by two disulfide bonds.</text>
</comment>
<dbReference type="PANTHER" id="PTHR13647">
    <property type="entry name" value="INSULIN-LIKE PEPTIDE 2-RELATED"/>
    <property type="match status" value="1"/>
</dbReference>
<gene>
    <name evidence="9" type="ORF">g.13260</name>
</gene>
<dbReference type="PRINTS" id="PR00276">
    <property type="entry name" value="INSULINFAMLY"/>
</dbReference>
<feature type="non-terminal residue" evidence="9">
    <location>
        <position position="1"/>
    </location>
</feature>
<keyword evidence="3" id="KW-0165">Cleavage on pair of basic residues</keyword>
<dbReference type="InterPro" id="IPR016179">
    <property type="entry name" value="Insulin-like"/>
</dbReference>
<dbReference type="EMBL" id="GDHC01017620">
    <property type="protein sequence ID" value="JAQ01009.1"/>
    <property type="molecule type" value="Transcribed_RNA"/>
</dbReference>
<dbReference type="GO" id="GO:0005576">
    <property type="term" value="C:extracellular region"/>
    <property type="evidence" value="ECO:0007669"/>
    <property type="project" value="UniProtKB-SubCell"/>
</dbReference>
<evidence type="ECO:0000256" key="3">
    <source>
        <dbReference type="ARBA" id="ARBA00022685"/>
    </source>
</evidence>
<reference evidence="9" key="1">
    <citation type="journal article" date="2016" name="Gigascience">
        <title>De novo construction of an expanded transcriptome assembly for the western tarnished plant bug, Lygus hesperus.</title>
        <authorList>
            <person name="Tassone E.E."/>
            <person name="Geib S.M."/>
            <person name="Hall B."/>
            <person name="Fabrick J.A."/>
            <person name="Brent C.S."/>
            <person name="Hull J.J."/>
        </authorList>
    </citation>
    <scope>NUCLEOTIDE SEQUENCE</scope>
</reference>
<dbReference type="CDD" id="cd04366">
    <property type="entry name" value="IlGF_insulin_bombyxin_like"/>
    <property type="match status" value="1"/>
</dbReference>
<dbReference type="InterPro" id="IPR036438">
    <property type="entry name" value="Insulin-like_sf"/>
</dbReference>
<sequence length="154" mass="17392">LEMVSQGSKTSTMVLFVLAALFLILSFVDCVVPQDDWRSRLVKRQFKLCGPQIDQALNILCEAHASPHPEDDTEEPQKRSFGMINYVPPVDSIRLLPYFHKKHAALSMLGNGHFSRVRRGDRIADECCYKGCTIDELSSYCAVERINARSRFGA</sequence>
<name>A0A146KYZ3_LYGHE</name>
<evidence type="ECO:0000256" key="5">
    <source>
        <dbReference type="ARBA" id="ARBA00023157"/>
    </source>
</evidence>
<dbReference type="PROSITE" id="PS00262">
    <property type="entry name" value="INSULIN"/>
    <property type="match status" value="1"/>
</dbReference>
<evidence type="ECO:0000313" key="9">
    <source>
        <dbReference type="EMBL" id="JAQ01009.1"/>
    </source>
</evidence>
<keyword evidence="6" id="KW-0964">Secreted</keyword>
<organism evidence="9">
    <name type="scientific">Lygus hesperus</name>
    <name type="common">Western plant bug</name>
    <dbReference type="NCBI Taxonomy" id="30085"/>
    <lineage>
        <taxon>Eukaryota</taxon>
        <taxon>Metazoa</taxon>
        <taxon>Ecdysozoa</taxon>
        <taxon>Arthropoda</taxon>
        <taxon>Hexapoda</taxon>
        <taxon>Insecta</taxon>
        <taxon>Pterygota</taxon>
        <taxon>Neoptera</taxon>
        <taxon>Paraneoptera</taxon>
        <taxon>Hemiptera</taxon>
        <taxon>Heteroptera</taxon>
        <taxon>Panheteroptera</taxon>
        <taxon>Cimicomorpha</taxon>
        <taxon>Miridae</taxon>
        <taxon>Mirini</taxon>
        <taxon>Lygus</taxon>
    </lineage>
</organism>
<dbReference type="GO" id="GO:0005179">
    <property type="term" value="F:hormone activity"/>
    <property type="evidence" value="ECO:0007669"/>
    <property type="project" value="InterPro"/>
</dbReference>
<comment type="subcellular location">
    <subcellularLocation>
        <location evidence="6">Secreted</location>
    </subcellularLocation>
</comment>
<feature type="chain" id="PRO_5007526959" description="Insulin-like domain-containing protein" evidence="7">
    <location>
        <begin position="31"/>
        <end position="154"/>
    </location>
</feature>
<evidence type="ECO:0000256" key="2">
    <source>
        <dbReference type="ARBA" id="ARBA00011207"/>
    </source>
</evidence>
<feature type="signal peptide" evidence="7">
    <location>
        <begin position="1"/>
        <end position="30"/>
    </location>
</feature>
<keyword evidence="5" id="KW-1015">Disulfide bond</keyword>
<dbReference type="InterPro" id="IPR022352">
    <property type="entry name" value="Ins/IGF/rlx"/>
</dbReference>
<evidence type="ECO:0000256" key="1">
    <source>
        <dbReference type="ARBA" id="ARBA00009034"/>
    </source>
</evidence>
<dbReference type="PANTHER" id="PTHR13647:SF4">
    <property type="entry name" value="INSULIN-LIKE PEPTIDE 1-RELATED"/>
    <property type="match status" value="1"/>
</dbReference>
<dbReference type="SUPFAM" id="SSF56994">
    <property type="entry name" value="Insulin-like"/>
    <property type="match status" value="1"/>
</dbReference>
<proteinExistence type="inferred from homology"/>
<keyword evidence="4 7" id="KW-0732">Signal</keyword>
<dbReference type="Pfam" id="PF00049">
    <property type="entry name" value="Insulin"/>
    <property type="match status" value="1"/>
</dbReference>
<accession>A0A146KYZ3</accession>